<dbReference type="CDD" id="cd10017">
    <property type="entry name" value="B3_DNA"/>
    <property type="match status" value="4"/>
</dbReference>
<feature type="domain" description="TF-B3" evidence="7">
    <location>
        <begin position="258"/>
        <end position="353"/>
    </location>
</feature>
<keyword evidence="4" id="KW-0804">Transcription</keyword>
<dbReference type="InterPro" id="IPR039218">
    <property type="entry name" value="REM_fam"/>
</dbReference>
<name>A0ABD1B0C5_CARAN</name>
<evidence type="ECO:0000259" key="7">
    <source>
        <dbReference type="PROSITE" id="PS50863"/>
    </source>
</evidence>
<dbReference type="InterPro" id="IPR015300">
    <property type="entry name" value="DNA-bd_pseudobarrel_sf"/>
</dbReference>
<keyword evidence="3" id="KW-0238">DNA-binding</keyword>
<evidence type="ECO:0000256" key="3">
    <source>
        <dbReference type="ARBA" id="ARBA00023125"/>
    </source>
</evidence>
<dbReference type="AlphaFoldDB" id="A0ABD1B0C5"/>
<sequence length="835" mass="94303">MMFQVSDLGSSCCEIRDDDHQHNIEFLRKKKNLETEADSSSSDYSCFAAHVTASSLKADALHLPPDITSSNGLDKKCSKSPRQIISSYSSSEKQFVTFTLAPVDGRHCRLRLPMQFSRENGLNKPGKIYLLGKDGSKWLANLLLESRGRMTLGDGWKSFVKANGLKTGESFTFKLDWEDRTPVLSLCSEKYRTDTIAGEECSEPRAKDSLPIETRSEVKISKNDRNKDETCKEESSSWERENSHLNCIDPTSPSQNRFLTLTITPDSLRHGRLRLPLQFMMENSMNKPGEITLLGKDGAKWLASLLLERRGRMSLGKGWKDFAKANGLRTGDSITLESIWEDAIPVLSLLRIESSSRRGQSEFSKEFLSTEPSSVNNTKKAENNKEESRKYSVRSRESSTAIQNQFMALTLPSDIVSHVAHDFRIGEFIIFGHEGANMFQASDLGPNCCGIREVRAPSSNNDHKNIGSVSMKTHPHLRKEAGFSSYDGDDHDNFERPRKKKVKKNNPEIGAAYPSDESCFVAHVTTSSLHTNALSLAAKEFLPIEPSSVKKVSKEENRKDKNIIEKSSTCVREKNHMRCIDSISPSQNRFLKLTITPDSLRHGRLRLPLQFMMENNMNKPGEITLLGKDGAKWLVSLLLERRGRMSLGKGWKDFAKANGLKTGDSITLQSIWEDASPMLSLLHTESSNGRGQSEFSEESHFTEPSRRHMTKEAENNREKTRRRDSSSDIQNRFLRLTLTTEDVRDCKLHLPSQFMRLNGIDKPGKTTLLGRSGMKWFAYLLSRDGTVALGNGWKGFCEANGVMLGESFILEFISKEDTNHVFKFYPYYRDQIHKC</sequence>
<feature type="region of interest" description="Disordered" evidence="6">
    <location>
        <begin position="482"/>
        <end position="503"/>
    </location>
</feature>
<gene>
    <name evidence="8" type="ORF">V5N11_019934</name>
</gene>
<evidence type="ECO:0000256" key="5">
    <source>
        <dbReference type="ARBA" id="ARBA00023242"/>
    </source>
</evidence>
<evidence type="ECO:0000256" key="2">
    <source>
        <dbReference type="ARBA" id="ARBA00023015"/>
    </source>
</evidence>
<protein>
    <submittedName>
        <fullName evidence="8">B3 domain-containing protein REM-like 1</fullName>
    </submittedName>
</protein>
<dbReference type="Pfam" id="PF02362">
    <property type="entry name" value="B3"/>
    <property type="match status" value="4"/>
</dbReference>
<accession>A0ABD1B0C5</accession>
<reference evidence="8 9" key="1">
    <citation type="submission" date="2024-04" db="EMBL/GenBank/DDBJ databases">
        <title>Genome assembly C_amara_ONT_v2.</title>
        <authorList>
            <person name="Yant L."/>
            <person name="Moore C."/>
            <person name="Slenker M."/>
        </authorList>
    </citation>
    <scope>NUCLEOTIDE SEQUENCE [LARGE SCALE GENOMIC DNA]</scope>
    <source>
        <tissue evidence="8">Leaf</tissue>
    </source>
</reference>
<dbReference type="SUPFAM" id="SSF101936">
    <property type="entry name" value="DNA-binding pseudobarrel domain"/>
    <property type="match status" value="4"/>
</dbReference>
<feature type="domain" description="TF-B3" evidence="7">
    <location>
        <begin position="95"/>
        <end position="190"/>
    </location>
</feature>
<feature type="compositionally biased region" description="Basic and acidic residues" evidence="6">
    <location>
        <begin position="697"/>
        <end position="726"/>
    </location>
</feature>
<evidence type="ECO:0000313" key="8">
    <source>
        <dbReference type="EMBL" id="KAL1204541.1"/>
    </source>
</evidence>
<feature type="compositionally biased region" description="Basic and acidic residues" evidence="6">
    <location>
        <begin position="379"/>
        <end position="396"/>
    </location>
</feature>
<dbReference type="GO" id="GO:0005634">
    <property type="term" value="C:nucleus"/>
    <property type="evidence" value="ECO:0007669"/>
    <property type="project" value="UniProtKB-SubCell"/>
</dbReference>
<feature type="region of interest" description="Disordered" evidence="6">
    <location>
        <begin position="202"/>
        <end position="236"/>
    </location>
</feature>
<comment type="caution">
    <text evidence="8">The sequence shown here is derived from an EMBL/GenBank/DDBJ whole genome shotgun (WGS) entry which is preliminary data.</text>
</comment>
<evidence type="ECO:0000256" key="1">
    <source>
        <dbReference type="ARBA" id="ARBA00004123"/>
    </source>
</evidence>
<proteinExistence type="predicted"/>
<feature type="domain" description="TF-B3" evidence="7">
    <location>
        <begin position="590"/>
        <end position="685"/>
    </location>
</feature>
<feature type="compositionally biased region" description="Polar residues" evidence="6">
    <location>
        <begin position="683"/>
        <end position="694"/>
    </location>
</feature>
<evidence type="ECO:0000256" key="6">
    <source>
        <dbReference type="SAM" id="MobiDB-lite"/>
    </source>
</evidence>
<comment type="subcellular location">
    <subcellularLocation>
        <location evidence="1">Nucleus</location>
    </subcellularLocation>
</comment>
<dbReference type="Proteomes" id="UP001558713">
    <property type="component" value="Unassembled WGS sequence"/>
</dbReference>
<keyword evidence="2" id="KW-0805">Transcription regulation</keyword>
<feature type="domain" description="TF-B3" evidence="7">
    <location>
        <begin position="733"/>
        <end position="828"/>
    </location>
</feature>
<dbReference type="PROSITE" id="PS50863">
    <property type="entry name" value="B3"/>
    <property type="match status" value="4"/>
</dbReference>
<dbReference type="InterPro" id="IPR003340">
    <property type="entry name" value="B3_DNA-bd"/>
</dbReference>
<organism evidence="8 9">
    <name type="scientific">Cardamine amara subsp. amara</name>
    <dbReference type="NCBI Taxonomy" id="228776"/>
    <lineage>
        <taxon>Eukaryota</taxon>
        <taxon>Viridiplantae</taxon>
        <taxon>Streptophyta</taxon>
        <taxon>Embryophyta</taxon>
        <taxon>Tracheophyta</taxon>
        <taxon>Spermatophyta</taxon>
        <taxon>Magnoliopsida</taxon>
        <taxon>eudicotyledons</taxon>
        <taxon>Gunneridae</taxon>
        <taxon>Pentapetalae</taxon>
        <taxon>rosids</taxon>
        <taxon>malvids</taxon>
        <taxon>Brassicales</taxon>
        <taxon>Brassicaceae</taxon>
        <taxon>Cardamineae</taxon>
        <taxon>Cardamine</taxon>
    </lineage>
</organism>
<dbReference type="PANTHER" id="PTHR31674:SF41">
    <property type="entry name" value="B3 DOMAIN-CONTAINING PROTEIN REM-LIKE 1-RELATED"/>
    <property type="match status" value="1"/>
</dbReference>
<dbReference type="EMBL" id="JBANAX010000533">
    <property type="protein sequence ID" value="KAL1204541.1"/>
    <property type="molecule type" value="Genomic_DNA"/>
</dbReference>
<evidence type="ECO:0000313" key="9">
    <source>
        <dbReference type="Proteomes" id="UP001558713"/>
    </source>
</evidence>
<dbReference type="PANTHER" id="PTHR31674">
    <property type="entry name" value="B3 DOMAIN-CONTAINING PROTEIN REM-LIKE 3-RELATED"/>
    <property type="match status" value="1"/>
</dbReference>
<evidence type="ECO:0000256" key="4">
    <source>
        <dbReference type="ARBA" id="ARBA00023163"/>
    </source>
</evidence>
<keyword evidence="5" id="KW-0539">Nucleus</keyword>
<dbReference type="Gene3D" id="2.40.330.10">
    <property type="entry name" value="DNA-binding pseudobarrel domain"/>
    <property type="match status" value="4"/>
</dbReference>
<keyword evidence="9" id="KW-1185">Reference proteome</keyword>
<dbReference type="GO" id="GO:0003677">
    <property type="term" value="F:DNA binding"/>
    <property type="evidence" value="ECO:0007669"/>
    <property type="project" value="UniProtKB-KW"/>
</dbReference>
<dbReference type="SMART" id="SM01019">
    <property type="entry name" value="B3"/>
    <property type="match status" value="4"/>
</dbReference>
<feature type="region of interest" description="Disordered" evidence="6">
    <location>
        <begin position="683"/>
        <end position="726"/>
    </location>
</feature>
<feature type="region of interest" description="Disordered" evidence="6">
    <location>
        <begin position="361"/>
        <end position="396"/>
    </location>
</feature>